<gene>
    <name evidence="1" type="ORF">Pla8534_61400</name>
</gene>
<dbReference type="OrthoDB" id="3531377at2"/>
<dbReference type="RefSeq" id="WP_145057410.1">
    <property type="nucleotide sequence ID" value="NZ_CP036433.1"/>
</dbReference>
<dbReference type="Proteomes" id="UP000317648">
    <property type="component" value="Chromosome"/>
</dbReference>
<dbReference type="EMBL" id="CP036433">
    <property type="protein sequence ID" value="QDU98278.1"/>
    <property type="molecule type" value="Genomic_DNA"/>
</dbReference>
<dbReference type="AlphaFoldDB" id="A0A518E2F8"/>
<evidence type="ECO:0000313" key="1">
    <source>
        <dbReference type="EMBL" id="QDU98278.1"/>
    </source>
</evidence>
<protein>
    <submittedName>
        <fullName evidence="1">Uncharacterized protein</fullName>
    </submittedName>
</protein>
<proteinExistence type="predicted"/>
<keyword evidence="2" id="KW-1185">Reference proteome</keyword>
<sequence length="161" mass="18018">MAVNPQQELVWQGRLHLGDEPGVFGDAAYSGLTAELPFTVQRLDPNVTDPTTFKLILETEDLQTFSGYPGHALTVTIYEEDASNPFHFLERNLASERFLGADNNRKEITLNVGAVTGPFRLSVRLRCDTEVGPGLYDDFVWRRLSLLAENFEFFASLGFTS</sequence>
<accession>A0A518E2F8</accession>
<evidence type="ECO:0000313" key="2">
    <source>
        <dbReference type="Proteomes" id="UP000317648"/>
    </source>
</evidence>
<reference evidence="1 2" key="1">
    <citation type="submission" date="2019-02" db="EMBL/GenBank/DDBJ databases">
        <title>Deep-cultivation of Planctomycetes and their phenomic and genomic characterization uncovers novel biology.</title>
        <authorList>
            <person name="Wiegand S."/>
            <person name="Jogler M."/>
            <person name="Boedeker C."/>
            <person name="Pinto D."/>
            <person name="Vollmers J."/>
            <person name="Rivas-Marin E."/>
            <person name="Kohn T."/>
            <person name="Peeters S.H."/>
            <person name="Heuer A."/>
            <person name="Rast P."/>
            <person name="Oberbeckmann S."/>
            <person name="Bunk B."/>
            <person name="Jeske O."/>
            <person name="Meyerdierks A."/>
            <person name="Storesund J.E."/>
            <person name="Kallscheuer N."/>
            <person name="Luecker S."/>
            <person name="Lage O.M."/>
            <person name="Pohl T."/>
            <person name="Merkel B.J."/>
            <person name="Hornburger P."/>
            <person name="Mueller R.-W."/>
            <person name="Bruemmer F."/>
            <person name="Labrenz M."/>
            <person name="Spormann A.M."/>
            <person name="Op den Camp H."/>
            <person name="Overmann J."/>
            <person name="Amann R."/>
            <person name="Jetten M.S.M."/>
            <person name="Mascher T."/>
            <person name="Medema M.H."/>
            <person name="Devos D.P."/>
            <person name="Kaster A.-K."/>
            <person name="Ovreas L."/>
            <person name="Rohde M."/>
            <person name="Galperin M.Y."/>
            <person name="Jogler C."/>
        </authorList>
    </citation>
    <scope>NUCLEOTIDE SEQUENCE [LARGE SCALE GENOMIC DNA]</scope>
    <source>
        <strain evidence="1 2">Pla85_3_4</strain>
    </source>
</reference>
<dbReference type="KEGG" id="lcre:Pla8534_61400"/>
<name>A0A518E2F8_9BACT</name>
<organism evidence="1 2">
    <name type="scientific">Lignipirellula cremea</name>
    <dbReference type="NCBI Taxonomy" id="2528010"/>
    <lineage>
        <taxon>Bacteria</taxon>
        <taxon>Pseudomonadati</taxon>
        <taxon>Planctomycetota</taxon>
        <taxon>Planctomycetia</taxon>
        <taxon>Pirellulales</taxon>
        <taxon>Pirellulaceae</taxon>
        <taxon>Lignipirellula</taxon>
    </lineage>
</organism>